<dbReference type="InterPro" id="IPR002850">
    <property type="entry name" value="PIN_toxin-like"/>
</dbReference>
<evidence type="ECO:0000313" key="3">
    <source>
        <dbReference type="Proteomes" id="UP000177698"/>
    </source>
</evidence>
<dbReference type="STRING" id="1802056.A2954_01175"/>
<dbReference type="EMBL" id="MGAG01000002">
    <property type="protein sequence ID" value="OGK42437.1"/>
    <property type="molecule type" value="Genomic_DNA"/>
</dbReference>
<protein>
    <recommendedName>
        <fullName evidence="1">DUF4935 domain-containing protein</fullName>
    </recommendedName>
</protein>
<name>A0A1F7IGF1_9BACT</name>
<dbReference type="SUPFAM" id="SSF88723">
    <property type="entry name" value="PIN domain-like"/>
    <property type="match status" value="1"/>
</dbReference>
<comment type="caution">
    <text evidence="2">The sequence shown here is derived from an EMBL/GenBank/DDBJ whole genome shotgun (WGS) entry which is preliminary data.</text>
</comment>
<gene>
    <name evidence="2" type="ORF">A2954_01175</name>
</gene>
<sequence length="145" mass="16345">MIKDMLKPRVFLDANIFFSAFYGSANCERIIKAHQQKEISLVTSSLVIEESLRNIQEKIPSVASSFKDLLINNPPELLADPSEIDPRIELLVDKKDQPIFTSAILGKVKYFITGNTKDFKAKELEKATGIKVLTPKQLVDLLKLK</sequence>
<dbReference type="PANTHER" id="PTHR34610:SF4">
    <property type="entry name" value="SLL8027 PROTEIN"/>
    <property type="match status" value="1"/>
</dbReference>
<accession>A0A1F7IGF1</accession>
<dbReference type="Proteomes" id="UP000177698">
    <property type="component" value="Unassembled WGS sequence"/>
</dbReference>
<dbReference type="InterPro" id="IPR029060">
    <property type="entry name" value="PIN-like_dom_sf"/>
</dbReference>
<proteinExistence type="predicted"/>
<dbReference type="InterPro" id="IPR032557">
    <property type="entry name" value="DUF4935"/>
</dbReference>
<dbReference type="PANTHER" id="PTHR34610">
    <property type="entry name" value="SSL7007 PROTEIN"/>
    <property type="match status" value="1"/>
</dbReference>
<organism evidence="2 3">
    <name type="scientific">Candidatus Roizmanbacteria bacterium RIFCSPLOWO2_01_FULL_37_12</name>
    <dbReference type="NCBI Taxonomy" id="1802056"/>
    <lineage>
        <taxon>Bacteria</taxon>
        <taxon>Candidatus Roizmaniibacteriota</taxon>
    </lineage>
</organism>
<dbReference type="Pfam" id="PF16289">
    <property type="entry name" value="PIN_12"/>
    <property type="match status" value="1"/>
</dbReference>
<evidence type="ECO:0000313" key="2">
    <source>
        <dbReference type="EMBL" id="OGK42437.1"/>
    </source>
</evidence>
<feature type="domain" description="DUF4935" evidence="1">
    <location>
        <begin position="10"/>
        <end position="67"/>
    </location>
</feature>
<reference evidence="2 3" key="1">
    <citation type="journal article" date="2016" name="Nat. Commun.">
        <title>Thousands of microbial genomes shed light on interconnected biogeochemical processes in an aquifer system.</title>
        <authorList>
            <person name="Anantharaman K."/>
            <person name="Brown C.T."/>
            <person name="Hug L.A."/>
            <person name="Sharon I."/>
            <person name="Castelle C.J."/>
            <person name="Probst A.J."/>
            <person name="Thomas B.C."/>
            <person name="Singh A."/>
            <person name="Wilkins M.J."/>
            <person name="Karaoz U."/>
            <person name="Brodie E.L."/>
            <person name="Williams K.H."/>
            <person name="Hubbard S.S."/>
            <person name="Banfield J.F."/>
        </authorList>
    </citation>
    <scope>NUCLEOTIDE SEQUENCE [LARGE SCALE GENOMIC DNA]</scope>
</reference>
<evidence type="ECO:0000259" key="1">
    <source>
        <dbReference type="Pfam" id="PF16289"/>
    </source>
</evidence>
<dbReference type="AlphaFoldDB" id="A0A1F7IGF1"/>